<dbReference type="GO" id="GO:0046872">
    <property type="term" value="F:metal ion binding"/>
    <property type="evidence" value="ECO:0007669"/>
    <property type="project" value="UniProtKB-KW"/>
</dbReference>
<evidence type="ECO:0000256" key="2">
    <source>
        <dbReference type="ARBA" id="ARBA00022475"/>
    </source>
</evidence>
<evidence type="ECO:0000256" key="3">
    <source>
        <dbReference type="ARBA" id="ARBA00022485"/>
    </source>
</evidence>
<evidence type="ECO:0000313" key="11">
    <source>
        <dbReference type="EMBL" id="PPD59050.1"/>
    </source>
</evidence>
<dbReference type="PROSITE" id="PS00198">
    <property type="entry name" value="4FE4S_FER_1"/>
    <property type="match status" value="1"/>
</dbReference>
<dbReference type="InterPro" id="IPR019546">
    <property type="entry name" value="TAT_signal_bac_arc"/>
</dbReference>
<evidence type="ECO:0000256" key="9">
    <source>
        <dbReference type="ARBA" id="ARBA00029374"/>
    </source>
</evidence>
<dbReference type="SUPFAM" id="SSF54862">
    <property type="entry name" value="4Fe-4S ferredoxins"/>
    <property type="match status" value="1"/>
</dbReference>
<evidence type="ECO:0000256" key="1">
    <source>
        <dbReference type="ARBA" id="ARBA00004236"/>
    </source>
</evidence>
<dbReference type="NCBIfam" id="TIGR02486">
    <property type="entry name" value="RDH"/>
    <property type="match status" value="1"/>
</dbReference>
<evidence type="ECO:0000256" key="5">
    <source>
        <dbReference type="ARBA" id="ARBA00022729"/>
    </source>
</evidence>
<dbReference type="InterPro" id="IPR017896">
    <property type="entry name" value="4Fe4S_Fe-S-bd"/>
</dbReference>
<comment type="subcellular location">
    <subcellularLocation>
        <location evidence="1">Cell membrane</location>
    </subcellularLocation>
</comment>
<name>A0A2P5P9U3_9CHLR</name>
<dbReference type="AlphaFoldDB" id="A0A2P5P9U3"/>
<evidence type="ECO:0000256" key="6">
    <source>
        <dbReference type="ARBA" id="ARBA00023004"/>
    </source>
</evidence>
<dbReference type="PROSITE" id="PS51379">
    <property type="entry name" value="4FE4S_FER_2"/>
    <property type="match status" value="1"/>
</dbReference>
<keyword evidence="7" id="KW-0411">Iron-sulfur</keyword>
<keyword evidence="8" id="KW-0472">Membrane</keyword>
<evidence type="ECO:0000256" key="4">
    <source>
        <dbReference type="ARBA" id="ARBA00022723"/>
    </source>
</evidence>
<evidence type="ECO:0000256" key="8">
    <source>
        <dbReference type="ARBA" id="ARBA00023136"/>
    </source>
</evidence>
<evidence type="ECO:0000259" key="10">
    <source>
        <dbReference type="PROSITE" id="PS51379"/>
    </source>
</evidence>
<keyword evidence="5" id="KW-0732">Signal</keyword>
<reference evidence="11 12" key="1">
    <citation type="journal article" date="2017" name="ISME J.">
        <title>Grape pomace compost harbors organohalide-respiring Dehalogenimonas species with novel reductive dehalogenase genes.</title>
        <authorList>
            <person name="Yang Y."/>
            <person name="Higgins S.A."/>
            <person name="Yan J."/>
            <person name="Simsir B."/>
            <person name="Chourey K."/>
            <person name="Iyer R."/>
            <person name="Hettich R.L."/>
            <person name="Baldwin B."/>
            <person name="Ogles D.M."/>
            <person name="Loffler F.E."/>
        </authorList>
    </citation>
    <scope>NUCLEOTIDE SEQUENCE [LARGE SCALE GENOMIC DNA]</scope>
    <source>
        <strain evidence="11 12">GP</strain>
    </source>
</reference>
<keyword evidence="6" id="KW-0408">Iron</keyword>
<protein>
    <submittedName>
        <fullName evidence="11">Reductive dehalogenase</fullName>
    </submittedName>
</protein>
<dbReference type="InterPro" id="IPR028894">
    <property type="entry name" value="RDH_dom"/>
</dbReference>
<organism evidence="11 12">
    <name type="scientific">Dehalogenimonas etheniformans</name>
    <dbReference type="NCBI Taxonomy" id="1536648"/>
    <lineage>
        <taxon>Bacteria</taxon>
        <taxon>Bacillati</taxon>
        <taxon>Chloroflexota</taxon>
        <taxon>Dehalococcoidia</taxon>
        <taxon>Dehalococcoidales</taxon>
        <taxon>Dehalococcoidaceae</taxon>
        <taxon>Dehalogenimonas</taxon>
    </lineage>
</organism>
<dbReference type="NCBIfam" id="TIGR01409">
    <property type="entry name" value="TAT_signal_seq"/>
    <property type="match status" value="1"/>
</dbReference>
<dbReference type="PROSITE" id="PS51318">
    <property type="entry name" value="TAT"/>
    <property type="match status" value="1"/>
</dbReference>
<gene>
    <name evidence="11" type="ORF">JP09_001500</name>
</gene>
<keyword evidence="3" id="KW-0004">4Fe-4S</keyword>
<dbReference type="OrthoDB" id="9784571at2"/>
<dbReference type="Pfam" id="PF13486">
    <property type="entry name" value="Dehalogenase"/>
    <property type="match status" value="1"/>
</dbReference>
<dbReference type="GO" id="GO:0051539">
    <property type="term" value="F:4 iron, 4 sulfur cluster binding"/>
    <property type="evidence" value="ECO:0007669"/>
    <property type="project" value="UniProtKB-KW"/>
</dbReference>
<dbReference type="RefSeq" id="WP_102330535.1">
    <property type="nucleotide sequence ID" value="NZ_CP058566.2"/>
</dbReference>
<evidence type="ECO:0000313" key="12">
    <source>
        <dbReference type="Proteomes" id="UP000235653"/>
    </source>
</evidence>
<dbReference type="Proteomes" id="UP000235653">
    <property type="component" value="Unassembled WGS sequence"/>
</dbReference>
<keyword evidence="12" id="KW-1185">Reference proteome</keyword>
<dbReference type="InterPro" id="IPR017900">
    <property type="entry name" value="4Fe4S_Fe_S_CS"/>
</dbReference>
<sequence>MSKFHSTVSRRDFMKALGMVGAGAAALTTPVFHDLDDMAAADMGNPKKPWFVKERELENPTMELDWTQIKRFNSKNSANSSNQFYDTNYPNVVTQAIESRKKWMLDDSPGCTLKDNALNDTIGLPTGSSAPWVPSATTPEKLGVPKYSGTPEDNARIVRSALRFAGAALVGYVPLTSNTKNLVFSNGFTFEDTPTGYSDPKKGSVIPNSGMTVIPVTSVTPITSLMVTPSVLGHAGNNLQNRLKGQASSTGSRFLAALGYDGLNGGIGPAPAFSTLAGGGEIARTGGGLISASYGIGVGTDTLVTNLPLAPTHPIDAGIAKFCCKCANCADVCPSSSIPTDPEPTWDLPDYVFSKLPGNTAQFSNPGKKAFWFNASTCRSYSISISRCNTCIASCVFSKMDSSMIHNTVKTIIANTPLFDGFFATMDKAFGYGNQQFKAGIGPPTGTFNETAVEWWTWELAPNGAEKRFFAPDAQ</sequence>
<comment type="cofactor">
    <cofactor evidence="9">
        <name>corrinoid</name>
        <dbReference type="ChEBI" id="CHEBI:33913"/>
    </cofactor>
</comment>
<comment type="caution">
    <text evidence="11">The sequence shown here is derived from an EMBL/GenBank/DDBJ whole genome shotgun (WGS) entry which is preliminary data.</text>
</comment>
<keyword evidence="2" id="KW-1003">Cell membrane</keyword>
<dbReference type="InterPro" id="IPR012832">
    <property type="entry name" value="RDH"/>
</dbReference>
<dbReference type="InterPro" id="IPR006311">
    <property type="entry name" value="TAT_signal"/>
</dbReference>
<proteinExistence type="predicted"/>
<dbReference type="EMBL" id="JQAN02000006">
    <property type="protein sequence ID" value="PPD59050.1"/>
    <property type="molecule type" value="Genomic_DNA"/>
</dbReference>
<dbReference type="GO" id="GO:0005886">
    <property type="term" value="C:plasma membrane"/>
    <property type="evidence" value="ECO:0007669"/>
    <property type="project" value="UniProtKB-SubCell"/>
</dbReference>
<evidence type="ECO:0000256" key="7">
    <source>
        <dbReference type="ARBA" id="ARBA00023014"/>
    </source>
</evidence>
<accession>A0A2P5P9U3</accession>
<feature type="domain" description="4Fe-4S ferredoxin-type" evidence="10">
    <location>
        <begin position="311"/>
        <end position="343"/>
    </location>
</feature>
<keyword evidence="4" id="KW-0479">Metal-binding</keyword>